<keyword evidence="1" id="KW-0732">Signal</keyword>
<dbReference type="InterPro" id="IPR050361">
    <property type="entry name" value="MPP/UQCRC_Complex"/>
</dbReference>
<reference evidence="4 5" key="1">
    <citation type="submission" date="2020-08" db="EMBL/GenBank/DDBJ databases">
        <title>Genome sequence of Thermomonas brevis KACC 16975T.</title>
        <authorList>
            <person name="Hyun D.-W."/>
            <person name="Bae J.-W."/>
        </authorList>
    </citation>
    <scope>NUCLEOTIDE SEQUENCE [LARGE SCALE GENOMIC DNA]</scope>
    <source>
        <strain evidence="4 5">KACC 16975</strain>
    </source>
</reference>
<feature type="domain" description="Peptidase M16 C-terminal" evidence="3">
    <location>
        <begin position="199"/>
        <end position="374"/>
    </location>
</feature>
<organism evidence="4 5">
    <name type="scientific">Thermomonas brevis</name>
    <dbReference type="NCBI Taxonomy" id="215691"/>
    <lineage>
        <taxon>Bacteria</taxon>
        <taxon>Pseudomonadati</taxon>
        <taxon>Pseudomonadota</taxon>
        <taxon>Gammaproteobacteria</taxon>
        <taxon>Lysobacterales</taxon>
        <taxon>Lysobacteraceae</taxon>
        <taxon>Thermomonas</taxon>
    </lineage>
</organism>
<dbReference type="Pfam" id="PF05193">
    <property type="entry name" value="Peptidase_M16_C"/>
    <property type="match status" value="1"/>
</dbReference>
<dbReference type="Gene3D" id="3.30.830.10">
    <property type="entry name" value="Metalloenzyme, LuxS/M16 peptidase-like"/>
    <property type="match status" value="2"/>
</dbReference>
<dbReference type="KEGG" id="tbv:H9L17_13340"/>
<evidence type="ECO:0000259" key="2">
    <source>
        <dbReference type="Pfam" id="PF00675"/>
    </source>
</evidence>
<dbReference type="InterPro" id="IPR011765">
    <property type="entry name" value="Pept_M16_N"/>
</dbReference>
<proteinExistence type="predicted"/>
<dbReference type="PANTHER" id="PTHR11851">
    <property type="entry name" value="METALLOPROTEASE"/>
    <property type="match status" value="1"/>
</dbReference>
<dbReference type="InterPro" id="IPR007863">
    <property type="entry name" value="Peptidase_M16_C"/>
</dbReference>
<keyword evidence="5" id="KW-1185">Reference proteome</keyword>
<evidence type="ECO:0000313" key="4">
    <source>
        <dbReference type="EMBL" id="QNN46149.1"/>
    </source>
</evidence>
<dbReference type="Pfam" id="PF00675">
    <property type="entry name" value="Peptidase_M16"/>
    <property type="match status" value="1"/>
</dbReference>
<dbReference type="InterPro" id="IPR011249">
    <property type="entry name" value="Metalloenz_LuxS/M16"/>
</dbReference>
<name>A0A7G9QS24_9GAMM</name>
<dbReference type="EMBL" id="CP060711">
    <property type="protein sequence ID" value="QNN46149.1"/>
    <property type="molecule type" value="Genomic_DNA"/>
</dbReference>
<protein>
    <submittedName>
        <fullName evidence="4">Insulinase family protein</fullName>
    </submittedName>
</protein>
<evidence type="ECO:0000313" key="5">
    <source>
        <dbReference type="Proteomes" id="UP000515977"/>
    </source>
</evidence>
<accession>A0A7G9QS24</accession>
<dbReference type="SUPFAM" id="SSF63411">
    <property type="entry name" value="LuxS/MPP-like metallohydrolase"/>
    <property type="match status" value="2"/>
</dbReference>
<evidence type="ECO:0000259" key="3">
    <source>
        <dbReference type="Pfam" id="PF05193"/>
    </source>
</evidence>
<feature type="chain" id="PRO_5028984206" evidence="1">
    <location>
        <begin position="22"/>
        <end position="468"/>
    </location>
</feature>
<dbReference type="AlphaFoldDB" id="A0A7G9QS24"/>
<feature type="domain" description="Peptidase M16 N-terminal" evidence="2">
    <location>
        <begin position="53"/>
        <end position="168"/>
    </location>
</feature>
<dbReference type="GO" id="GO:0046872">
    <property type="term" value="F:metal ion binding"/>
    <property type="evidence" value="ECO:0007669"/>
    <property type="project" value="InterPro"/>
</dbReference>
<evidence type="ECO:0000256" key="1">
    <source>
        <dbReference type="SAM" id="SignalP"/>
    </source>
</evidence>
<dbReference type="Proteomes" id="UP000515977">
    <property type="component" value="Chromosome"/>
</dbReference>
<dbReference type="RefSeq" id="WP_187569911.1">
    <property type="nucleotide sequence ID" value="NZ_CP060711.1"/>
</dbReference>
<gene>
    <name evidence="4" type="ORF">H9L17_13340</name>
</gene>
<feature type="signal peptide" evidence="1">
    <location>
        <begin position="1"/>
        <end position="21"/>
    </location>
</feature>
<sequence length="468" mass="48762">MSRLRFVLAALAAFAFGSASAAPASNQNVKLPDYQTVQLDNGATLLLTPRKDVPMVAATVLVRGGSLADPAGKEGTADLLAEMLSKGAGERDALAFAQAVDGAGGSLNFGSSAEAISASAQFLSKDTGLMLSLLADALLRPKMDPAEFDKLRKHAIDGIAAAKDSDPRRLIGQYSGGWLFRGHPYGRPASGDETSLATIALTDLQAFRGQQMGGDRLIVSIAGDFDPAAVTAQVKQAFGGWAKAQGALPQATAKAKETGRRVLLVDKPGATQTYFSLVNVGSQRDDAARAAQDLVQTAFGGRFTSMLNTELRVKSGLTYGASSQIQRPRLPGAAAITSFTKTDSTKAAIDLAIATLDRLHKDGLDAATLQSAKNYIAGQFAPGMETAPQLAGAIAWLTLYGDGRDYIDGYLGQVAAATPEQVAAARAVFPASQDLVIVAIGDAAKIRGVMKGYGPLTEMKLTDPRFSP</sequence>
<dbReference type="PANTHER" id="PTHR11851:SF224">
    <property type="entry name" value="PROCESSING PROTEASE"/>
    <property type="match status" value="1"/>
</dbReference>